<reference evidence="9" key="1">
    <citation type="submission" date="2016-10" db="EMBL/GenBank/DDBJ databases">
        <authorList>
            <person name="Varghese N."/>
            <person name="Submissions S."/>
        </authorList>
    </citation>
    <scope>NUCLEOTIDE SEQUENCE [LARGE SCALE GENOMIC DNA]</scope>
    <source>
        <strain evidence="9">DSM 25751</strain>
    </source>
</reference>
<comment type="function">
    <text evidence="5">An accessory protein needed during the final step in the assembly of 30S ribosomal subunit, possibly for assembly of the head region. Essential for efficient processing of 16S rRNA. May be needed both before and after RbfA during the maturation of 16S rRNA. It has affinity for free ribosomal 30S subunits but not for 70S ribosomes.</text>
</comment>
<dbReference type="InterPro" id="IPR009000">
    <property type="entry name" value="Transl_B-barrel_sf"/>
</dbReference>
<evidence type="ECO:0000259" key="6">
    <source>
        <dbReference type="Pfam" id="PF01782"/>
    </source>
</evidence>
<dbReference type="OrthoDB" id="9810331at2"/>
<proteinExistence type="inferred from homology"/>
<dbReference type="SUPFAM" id="SSF50447">
    <property type="entry name" value="Translation proteins"/>
    <property type="match status" value="1"/>
</dbReference>
<feature type="domain" description="PRC-barrel" evidence="7">
    <location>
        <begin position="95"/>
        <end position="169"/>
    </location>
</feature>
<comment type="subcellular location">
    <subcellularLocation>
        <location evidence="5">Cytoplasm</location>
    </subcellularLocation>
</comment>
<organism evidence="8 9">
    <name type="scientific">Alkalibacterium gilvum</name>
    <dbReference type="NCBI Taxonomy" id="1130080"/>
    <lineage>
        <taxon>Bacteria</taxon>
        <taxon>Bacillati</taxon>
        <taxon>Bacillota</taxon>
        <taxon>Bacilli</taxon>
        <taxon>Lactobacillales</taxon>
        <taxon>Carnobacteriaceae</taxon>
        <taxon>Alkalibacterium</taxon>
    </lineage>
</organism>
<comment type="similarity">
    <text evidence="5">Belongs to the RimM family.</text>
</comment>
<dbReference type="GO" id="GO:0042274">
    <property type="term" value="P:ribosomal small subunit biogenesis"/>
    <property type="evidence" value="ECO:0007669"/>
    <property type="project" value="UniProtKB-UniRule"/>
</dbReference>
<sequence>MEYYDVGKIVNTHGIKGEVRVLSTTTHPEERYVEGAPLIWFGENGQEEQLTVRTHRTHKTFDLLSFEGYGNVNDVESFVGGTLRISEDMLLDLPENEFYIHEVIGSRVIDEDTGKDIGKVKDILTPGANDVWIVERPNKKDLLLPYIESVILSVDLNDKVVHVHVMEGLDE</sequence>
<dbReference type="GO" id="GO:0043022">
    <property type="term" value="F:ribosome binding"/>
    <property type="evidence" value="ECO:0007669"/>
    <property type="project" value="InterPro"/>
</dbReference>
<dbReference type="EMBL" id="FNYW01000040">
    <property type="protein sequence ID" value="SEI97244.1"/>
    <property type="molecule type" value="Genomic_DNA"/>
</dbReference>
<protein>
    <recommendedName>
        <fullName evidence="5">Ribosome maturation factor RimM</fullName>
    </recommendedName>
</protein>
<feature type="domain" description="RimM N-terminal" evidence="6">
    <location>
        <begin position="6"/>
        <end position="88"/>
    </location>
</feature>
<dbReference type="GO" id="GO:0005737">
    <property type="term" value="C:cytoplasm"/>
    <property type="evidence" value="ECO:0007669"/>
    <property type="project" value="UniProtKB-SubCell"/>
</dbReference>
<keyword evidence="9" id="KW-1185">Reference proteome</keyword>
<evidence type="ECO:0000256" key="1">
    <source>
        <dbReference type="ARBA" id="ARBA00022490"/>
    </source>
</evidence>
<dbReference type="InterPro" id="IPR036976">
    <property type="entry name" value="RimM_N_sf"/>
</dbReference>
<evidence type="ECO:0000259" key="7">
    <source>
        <dbReference type="Pfam" id="PF05239"/>
    </source>
</evidence>
<dbReference type="GO" id="GO:0005840">
    <property type="term" value="C:ribosome"/>
    <property type="evidence" value="ECO:0007669"/>
    <property type="project" value="InterPro"/>
</dbReference>
<dbReference type="SUPFAM" id="SSF50346">
    <property type="entry name" value="PRC-barrel domain"/>
    <property type="match status" value="1"/>
</dbReference>
<dbReference type="GO" id="GO:0006364">
    <property type="term" value="P:rRNA processing"/>
    <property type="evidence" value="ECO:0007669"/>
    <property type="project" value="UniProtKB-UniRule"/>
</dbReference>
<dbReference type="InterPro" id="IPR027275">
    <property type="entry name" value="PRC-brl_dom"/>
</dbReference>
<dbReference type="NCBIfam" id="TIGR02273">
    <property type="entry name" value="16S_RimM"/>
    <property type="match status" value="1"/>
</dbReference>
<keyword evidence="2 5" id="KW-0690">Ribosome biogenesis</keyword>
<comment type="subunit">
    <text evidence="5">Binds ribosomal protein uS19.</text>
</comment>
<dbReference type="RefSeq" id="WP_091636203.1">
    <property type="nucleotide sequence ID" value="NZ_FNYW01000040.1"/>
</dbReference>
<evidence type="ECO:0000256" key="5">
    <source>
        <dbReference type="HAMAP-Rule" id="MF_00014"/>
    </source>
</evidence>
<evidence type="ECO:0000256" key="4">
    <source>
        <dbReference type="ARBA" id="ARBA00023186"/>
    </source>
</evidence>
<comment type="domain">
    <text evidence="5">The PRC barrel domain binds ribosomal protein uS19.</text>
</comment>
<dbReference type="InterPro" id="IPR002676">
    <property type="entry name" value="RimM_N"/>
</dbReference>
<evidence type="ECO:0000313" key="9">
    <source>
        <dbReference type="Proteomes" id="UP000198564"/>
    </source>
</evidence>
<dbReference type="Gene3D" id="2.40.30.60">
    <property type="entry name" value="RimM"/>
    <property type="match status" value="1"/>
</dbReference>
<dbReference type="InterPro" id="IPR011961">
    <property type="entry name" value="RimM"/>
</dbReference>
<dbReference type="InterPro" id="IPR011033">
    <property type="entry name" value="PRC_barrel-like_sf"/>
</dbReference>
<dbReference type="STRING" id="1130080.SAMN04488113_14015"/>
<keyword evidence="4 5" id="KW-0143">Chaperone</keyword>
<dbReference type="Gene3D" id="2.30.30.240">
    <property type="entry name" value="PRC-barrel domain"/>
    <property type="match status" value="1"/>
</dbReference>
<accession>A0A1H6V2P4</accession>
<dbReference type="Pfam" id="PF01782">
    <property type="entry name" value="RimM"/>
    <property type="match status" value="1"/>
</dbReference>
<evidence type="ECO:0000256" key="3">
    <source>
        <dbReference type="ARBA" id="ARBA00022552"/>
    </source>
</evidence>
<dbReference type="PANTHER" id="PTHR33692:SF1">
    <property type="entry name" value="RIBOSOME MATURATION FACTOR RIMM"/>
    <property type="match status" value="1"/>
</dbReference>
<keyword evidence="1 5" id="KW-0963">Cytoplasm</keyword>
<dbReference type="PANTHER" id="PTHR33692">
    <property type="entry name" value="RIBOSOME MATURATION FACTOR RIMM"/>
    <property type="match status" value="1"/>
</dbReference>
<dbReference type="Pfam" id="PF05239">
    <property type="entry name" value="PRC"/>
    <property type="match status" value="1"/>
</dbReference>
<evidence type="ECO:0000313" key="8">
    <source>
        <dbReference type="EMBL" id="SEI97244.1"/>
    </source>
</evidence>
<dbReference type="HAMAP" id="MF_00014">
    <property type="entry name" value="Ribosome_mat_RimM"/>
    <property type="match status" value="1"/>
</dbReference>
<keyword evidence="3 5" id="KW-0698">rRNA processing</keyword>
<gene>
    <name evidence="5" type="primary">rimM</name>
    <name evidence="8" type="ORF">SAMN04488113_14015</name>
</gene>
<evidence type="ECO:0000256" key="2">
    <source>
        <dbReference type="ARBA" id="ARBA00022517"/>
    </source>
</evidence>
<dbReference type="Proteomes" id="UP000198564">
    <property type="component" value="Unassembled WGS sequence"/>
</dbReference>
<dbReference type="AlphaFoldDB" id="A0A1H6V2P4"/>
<name>A0A1H6V2P4_9LACT</name>